<dbReference type="PANTHER" id="PTHR21174">
    <property type="match status" value="1"/>
</dbReference>
<dbReference type="PATRIC" id="fig|56107.3.peg.873"/>
<gene>
    <name evidence="1" type="ORF">Cylst_0777</name>
</gene>
<keyword evidence="2" id="KW-1185">Reference proteome</keyword>
<evidence type="ECO:0008006" key="3">
    <source>
        <dbReference type="Google" id="ProtNLM"/>
    </source>
</evidence>
<reference evidence="1 2" key="1">
    <citation type="submission" date="2012-06" db="EMBL/GenBank/DDBJ databases">
        <title>Finished chromosome of genome of Cylindrospermum stagnale PCC 7417.</title>
        <authorList>
            <consortium name="US DOE Joint Genome Institute"/>
            <person name="Gugger M."/>
            <person name="Coursin T."/>
            <person name="Rippka R."/>
            <person name="Tandeau De Marsac N."/>
            <person name="Huntemann M."/>
            <person name="Wei C.-L."/>
            <person name="Han J."/>
            <person name="Detter J.C."/>
            <person name="Han C."/>
            <person name="Tapia R."/>
            <person name="Chen A."/>
            <person name="Kyrpides N."/>
            <person name="Mavromatis K."/>
            <person name="Markowitz V."/>
            <person name="Szeto E."/>
            <person name="Ivanova N."/>
            <person name="Pagani I."/>
            <person name="Pati A."/>
            <person name="Goodwin L."/>
            <person name="Nordberg H.P."/>
            <person name="Cantor M.N."/>
            <person name="Hua S.X."/>
            <person name="Woyke T."/>
            <person name="Kerfeld C.A."/>
        </authorList>
    </citation>
    <scope>NUCLEOTIDE SEQUENCE [LARGE SCALE GENOMIC DNA]</scope>
    <source>
        <strain evidence="1 2">PCC 7417</strain>
    </source>
</reference>
<dbReference type="AlphaFoldDB" id="K9WTJ3"/>
<protein>
    <recommendedName>
        <fullName evidence="3">HD superfamily hydrolase</fullName>
    </recommendedName>
</protein>
<dbReference type="Proteomes" id="UP000010475">
    <property type="component" value="Chromosome"/>
</dbReference>
<dbReference type="HOGENOM" id="CLU_051795_2_0_3"/>
<dbReference type="SUPFAM" id="SSF109604">
    <property type="entry name" value="HD-domain/PDEase-like"/>
    <property type="match status" value="1"/>
</dbReference>
<name>K9WTJ3_9NOST</name>
<accession>K9WTJ3</accession>
<dbReference type="InterPro" id="IPR009218">
    <property type="entry name" value="HD_phosphohydro"/>
</dbReference>
<sequence length="219" mass="24892">MATKNPTDALFSRWQHTLQPFGVDQVAAKQAFTRLVEAYSSCERHRNYHTIKHIAHVLSTIDTLQACAQNLPAVQLAAWFHDVVYNTHAQDNEERSADYASDVLRNLGISSSNITNITRLILQTKHQAAADDFDSQVLLDADLAILAADPVQYQEYANAIRQEYSWVSEADYIAGRRQILERFLQRPRIYFTPLMFEISEPSARSNLQAEIQILIQTGN</sequence>
<evidence type="ECO:0000313" key="1">
    <source>
        <dbReference type="EMBL" id="AFZ23104.1"/>
    </source>
</evidence>
<dbReference type="eggNOG" id="COG4339">
    <property type="taxonomic scope" value="Bacteria"/>
</dbReference>
<dbReference type="OrthoDB" id="9808993at2"/>
<organism evidence="1 2">
    <name type="scientific">Cylindrospermum stagnale PCC 7417</name>
    <dbReference type="NCBI Taxonomy" id="56107"/>
    <lineage>
        <taxon>Bacteria</taxon>
        <taxon>Bacillati</taxon>
        <taxon>Cyanobacteriota</taxon>
        <taxon>Cyanophyceae</taxon>
        <taxon>Nostocales</taxon>
        <taxon>Nostocaceae</taxon>
        <taxon>Cylindrospermum</taxon>
    </lineage>
</organism>
<dbReference type="PANTHER" id="PTHR21174:SF0">
    <property type="entry name" value="HD PHOSPHOHYDROLASE FAMILY PROTEIN-RELATED"/>
    <property type="match status" value="1"/>
</dbReference>
<dbReference type="EMBL" id="CP003642">
    <property type="protein sequence ID" value="AFZ23104.1"/>
    <property type="molecule type" value="Genomic_DNA"/>
</dbReference>
<dbReference type="PIRSF" id="PIRSF035170">
    <property type="entry name" value="HD_phosphohydro"/>
    <property type="match status" value="1"/>
</dbReference>
<proteinExistence type="predicted"/>
<dbReference type="RefSeq" id="WP_015206360.1">
    <property type="nucleotide sequence ID" value="NC_019757.1"/>
</dbReference>
<dbReference type="KEGG" id="csg:Cylst_0777"/>
<dbReference type="Gene3D" id="1.10.3210.10">
    <property type="entry name" value="Hypothetical protein af1432"/>
    <property type="match status" value="1"/>
</dbReference>
<evidence type="ECO:0000313" key="2">
    <source>
        <dbReference type="Proteomes" id="UP000010475"/>
    </source>
</evidence>